<evidence type="ECO:0000256" key="4">
    <source>
        <dbReference type="ARBA" id="ARBA00023125"/>
    </source>
</evidence>
<feature type="compositionally biased region" description="Polar residues" evidence="9">
    <location>
        <begin position="218"/>
        <end position="230"/>
    </location>
</feature>
<feature type="region of interest" description="Disordered" evidence="9">
    <location>
        <begin position="218"/>
        <end position="252"/>
    </location>
</feature>
<keyword evidence="7" id="KW-0539">Nucleus</keyword>
<comment type="caution">
    <text evidence="11">The sequence shown here is derived from an EMBL/GenBank/DDBJ whole genome shotgun (WGS) entry which is preliminary data.</text>
</comment>
<dbReference type="InterPro" id="IPR016177">
    <property type="entry name" value="DNA-bd_dom_sf"/>
</dbReference>
<feature type="compositionally biased region" description="Low complexity" evidence="9">
    <location>
        <begin position="238"/>
        <end position="250"/>
    </location>
</feature>
<dbReference type="Proteomes" id="UP000823775">
    <property type="component" value="Unassembled WGS sequence"/>
</dbReference>
<evidence type="ECO:0000256" key="5">
    <source>
        <dbReference type="ARBA" id="ARBA00023159"/>
    </source>
</evidence>
<evidence type="ECO:0000256" key="8">
    <source>
        <dbReference type="ARBA" id="ARBA00024343"/>
    </source>
</evidence>
<dbReference type="PANTHER" id="PTHR31657">
    <property type="entry name" value="ETHYLENE-RESPONSIVE TRANSCRIPTION FACTOR ERF061"/>
    <property type="match status" value="1"/>
</dbReference>
<comment type="subcellular location">
    <subcellularLocation>
        <location evidence="1">Nucleus</location>
    </subcellularLocation>
</comment>
<gene>
    <name evidence="11" type="ORF">HAX54_011703</name>
</gene>
<feature type="compositionally biased region" description="Low complexity" evidence="9">
    <location>
        <begin position="69"/>
        <end position="85"/>
    </location>
</feature>
<evidence type="ECO:0000256" key="7">
    <source>
        <dbReference type="ARBA" id="ARBA00023242"/>
    </source>
</evidence>
<evidence type="ECO:0000256" key="3">
    <source>
        <dbReference type="ARBA" id="ARBA00023015"/>
    </source>
</evidence>
<comment type="similarity">
    <text evidence="8">Belongs to the AP2/ERF transcription factor family. ERF subfamily.</text>
</comment>
<feature type="domain" description="AP2/ERF" evidence="10">
    <location>
        <begin position="258"/>
        <end position="315"/>
    </location>
</feature>
<dbReference type="PRINTS" id="PR00367">
    <property type="entry name" value="ETHRSPELEMNT"/>
</dbReference>
<proteinExistence type="inferred from homology"/>
<name>A0ABS8RX63_DATST</name>
<keyword evidence="5" id="KW-0010">Activator</keyword>
<dbReference type="CDD" id="cd00018">
    <property type="entry name" value="AP2"/>
    <property type="match status" value="1"/>
</dbReference>
<evidence type="ECO:0000256" key="2">
    <source>
        <dbReference type="ARBA" id="ARBA00022745"/>
    </source>
</evidence>
<dbReference type="Pfam" id="PF00847">
    <property type="entry name" value="AP2"/>
    <property type="match status" value="1"/>
</dbReference>
<evidence type="ECO:0000256" key="6">
    <source>
        <dbReference type="ARBA" id="ARBA00023163"/>
    </source>
</evidence>
<dbReference type="InterPro" id="IPR036955">
    <property type="entry name" value="AP2/ERF_dom_sf"/>
</dbReference>
<evidence type="ECO:0000313" key="11">
    <source>
        <dbReference type="EMBL" id="MCD7451395.1"/>
    </source>
</evidence>
<keyword evidence="4" id="KW-0238">DNA-binding</keyword>
<organism evidence="11 12">
    <name type="scientific">Datura stramonium</name>
    <name type="common">Jimsonweed</name>
    <name type="synonym">Common thornapple</name>
    <dbReference type="NCBI Taxonomy" id="4076"/>
    <lineage>
        <taxon>Eukaryota</taxon>
        <taxon>Viridiplantae</taxon>
        <taxon>Streptophyta</taxon>
        <taxon>Embryophyta</taxon>
        <taxon>Tracheophyta</taxon>
        <taxon>Spermatophyta</taxon>
        <taxon>Magnoliopsida</taxon>
        <taxon>eudicotyledons</taxon>
        <taxon>Gunneridae</taxon>
        <taxon>Pentapetalae</taxon>
        <taxon>asterids</taxon>
        <taxon>lamiids</taxon>
        <taxon>Solanales</taxon>
        <taxon>Solanaceae</taxon>
        <taxon>Solanoideae</taxon>
        <taxon>Datureae</taxon>
        <taxon>Datura</taxon>
    </lineage>
</organism>
<accession>A0ABS8RX63</accession>
<sequence length="432" mass="48246">MENQSLKSESFIQKELPTCYKQVAIESLSRFFKDPHILGDHINHHVTSPITSSTKFSEFLPLNFHQNGSSSSTTTTTTTRSSSTSQHHQDQGSYNNIIPLNNFLESFHNHHQVLLDHQTCSNSSPNSLSSSNYPTLGLFLQEPSILEISKRAAESLSNKSHHKSSAALFPMSSSLGHESQIHYQEATNTTNWLKMNQTLSNCTSTKGFSDYWLSTTKTQPMKSTGSSRKSSLIHYQKSSSSSSPSPSPSSVIASQGKLFRGVRQRHWGKWVAEIRLPRNRTRVWLGTFDTAEDAAFAYDTAAYMLRGDYAHLNFPHLKNQLKANSINGNTASLLEAKIRAISAQSKKANNNDNIIDNRDEIISPKGLSDHENSTIKNAITRNQEVENNSEKLIEITKVKNINQENVDGVQLSRMPSLDMDMIWDALLVSDSS</sequence>
<dbReference type="PANTHER" id="PTHR31657:SF40">
    <property type="entry name" value="ETHYLENE-RESPONSIVE TRANSCRIPTION FACTOR ERF062"/>
    <property type="match status" value="1"/>
</dbReference>
<keyword evidence="6" id="KW-0804">Transcription</keyword>
<dbReference type="InterPro" id="IPR051758">
    <property type="entry name" value="ERF/AP2-like"/>
</dbReference>
<keyword evidence="2" id="KW-0936">Ethylene signaling pathway</keyword>
<evidence type="ECO:0000256" key="9">
    <source>
        <dbReference type="SAM" id="MobiDB-lite"/>
    </source>
</evidence>
<dbReference type="InterPro" id="IPR001471">
    <property type="entry name" value="AP2/ERF_dom"/>
</dbReference>
<evidence type="ECO:0000313" key="12">
    <source>
        <dbReference type="Proteomes" id="UP000823775"/>
    </source>
</evidence>
<keyword evidence="3" id="KW-0805">Transcription regulation</keyword>
<protein>
    <recommendedName>
        <fullName evidence="10">AP2/ERF domain-containing protein</fullName>
    </recommendedName>
</protein>
<dbReference type="Gene3D" id="3.30.730.10">
    <property type="entry name" value="AP2/ERF domain"/>
    <property type="match status" value="1"/>
</dbReference>
<keyword evidence="12" id="KW-1185">Reference proteome</keyword>
<reference evidence="11 12" key="1">
    <citation type="journal article" date="2021" name="BMC Genomics">
        <title>Datura genome reveals duplications of psychoactive alkaloid biosynthetic genes and high mutation rate following tissue culture.</title>
        <authorList>
            <person name="Rajewski A."/>
            <person name="Carter-House D."/>
            <person name="Stajich J."/>
            <person name="Litt A."/>
        </authorList>
    </citation>
    <scope>NUCLEOTIDE SEQUENCE [LARGE SCALE GENOMIC DNA]</scope>
    <source>
        <strain evidence="11">AR-01</strain>
    </source>
</reference>
<evidence type="ECO:0000256" key="1">
    <source>
        <dbReference type="ARBA" id="ARBA00004123"/>
    </source>
</evidence>
<dbReference type="SUPFAM" id="SSF54171">
    <property type="entry name" value="DNA-binding domain"/>
    <property type="match status" value="1"/>
</dbReference>
<dbReference type="EMBL" id="JACEIK010000167">
    <property type="protein sequence ID" value="MCD7451395.1"/>
    <property type="molecule type" value="Genomic_DNA"/>
</dbReference>
<feature type="region of interest" description="Disordered" evidence="9">
    <location>
        <begin position="67"/>
        <end position="94"/>
    </location>
</feature>
<dbReference type="PROSITE" id="PS51032">
    <property type="entry name" value="AP2_ERF"/>
    <property type="match status" value="1"/>
</dbReference>
<evidence type="ECO:0000259" key="10">
    <source>
        <dbReference type="PROSITE" id="PS51032"/>
    </source>
</evidence>
<dbReference type="SMART" id="SM00380">
    <property type="entry name" value="AP2"/>
    <property type="match status" value="1"/>
</dbReference>